<evidence type="ECO:0000313" key="1">
    <source>
        <dbReference type="EMBL" id="GJC89849.1"/>
    </source>
</evidence>
<reference evidence="1 2" key="1">
    <citation type="submission" date="2021-07" db="EMBL/GenBank/DDBJ databases">
        <title>Genome data of Colletotrichum spaethianum.</title>
        <authorList>
            <person name="Utami Y.D."/>
            <person name="Hiruma K."/>
        </authorList>
    </citation>
    <scope>NUCLEOTIDE SEQUENCE [LARGE SCALE GENOMIC DNA]</scope>
    <source>
        <strain evidence="1 2">MAFF 242679</strain>
    </source>
</reference>
<dbReference type="AlphaFoldDB" id="A0AA37GYU7"/>
<sequence>MSMPPASSQAAVLSGSERTGKATLSVLSQRDPAVWDLLQDLERAFNVLADGPGATIAELFPRLQTAFCKSAWAIHAAKVASNIMVSKTTDPVFSTEIRTIHRSANGLQRLRKAANDLGCSFFDLFLDFGTDIAKSIRAIQAISKAVLYSQVSKDVLARALWQETLSRPDLSPDALPCPSPRELTRAINSKSALQSSWSEASPKLLFIN</sequence>
<evidence type="ECO:0000313" key="2">
    <source>
        <dbReference type="Proteomes" id="UP001055172"/>
    </source>
</evidence>
<accession>A0AA37GYU7</accession>
<dbReference type="EMBL" id="BPPX01000046">
    <property type="protein sequence ID" value="GJC89849.1"/>
    <property type="molecule type" value="Genomic_DNA"/>
</dbReference>
<comment type="caution">
    <text evidence="1">The sequence shown here is derived from an EMBL/GenBank/DDBJ whole genome shotgun (WGS) entry which is preliminary data.</text>
</comment>
<protein>
    <submittedName>
        <fullName evidence="1">Uncharacterized protein</fullName>
    </submittedName>
</protein>
<name>A0AA37GYU7_9PEZI</name>
<organism evidence="1 2">
    <name type="scientific">Colletotrichum liriopes</name>
    <dbReference type="NCBI Taxonomy" id="708192"/>
    <lineage>
        <taxon>Eukaryota</taxon>
        <taxon>Fungi</taxon>
        <taxon>Dikarya</taxon>
        <taxon>Ascomycota</taxon>
        <taxon>Pezizomycotina</taxon>
        <taxon>Sordariomycetes</taxon>
        <taxon>Hypocreomycetidae</taxon>
        <taxon>Glomerellales</taxon>
        <taxon>Glomerellaceae</taxon>
        <taxon>Colletotrichum</taxon>
        <taxon>Colletotrichum spaethianum species complex</taxon>
    </lineage>
</organism>
<dbReference type="Proteomes" id="UP001055172">
    <property type="component" value="Unassembled WGS sequence"/>
</dbReference>
<gene>
    <name evidence="1" type="ORF">ColLi_12687</name>
</gene>
<keyword evidence="2" id="KW-1185">Reference proteome</keyword>
<proteinExistence type="predicted"/>